<dbReference type="Gene3D" id="2.40.70.10">
    <property type="entry name" value="Acid Proteases"/>
    <property type="match status" value="1"/>
</dbReference>
<dbReference type="SMART" id="SM00228">
    <property type="entry name" value="PDZ"/>
    <property type="match status" value="1"/>
</dbReference>
<gene>
    <name evidence="2" type="ORF">ACFFVB_15370</name>
</gene>
<evidence type="ECO:0000259" key="1">
    <source>
        <dbReference type="PROSITE" id="PS50106"/>
    </source>
</evidence>
<name>A0ABV5F4U6_9FLAO</name>
<protein>
    <submittedName>
        <fullName evidence="2">PDZ domain-containing protein</fullName>
    </submittedName>
</protein>
<dbReference type="Proteomes" id="UP001589605">
    <property type="component" value="Unassembled WGS sequence"/>
</dbReference>
<dbReference type="Gene3D" id="2.30.42.10">
    <property type="match status" value="1"/>
</dbReference>
<organism evidence="2 3">
    <name type="scientific">Formosa undariae</name>
    <dbReference type="NCBI Taxonomy" id="1325436"/>
    <lineage>
        <taxon>Bacteria</taxon>
        <taxon>Pseudomonadati</taxon>
        <taxon>Bacteroidota</taxon>
        <taxon>Flavobacteriia</taxon>
        <taxon>Flavobacteriales</taxon>
        <taxon>Flavobacteriaceae</taxon>
        <taxon>Formosa</taxon>
    </lineage>
</organism>
<dbReference type="Pfam" id="PF17820">
    <property type="entry name" value="PDZ_6"/>
    <property type="match status" value="1"/>
</dbReference>
<evidence type="ECO:0000313" key="2">
    <source>
        <dbReference type="EMBL" id="MFB9054468.1"/>
    </source>
</evidence>
<dbReference type="RefSeq" id="WP_382384107.1">
    <property type="nucleotide sequence ID" value="NZ_JBHMEZ010000013.1"/>
</dbReference>
<keyword evidence="3" id="KW-1185">Reference proteome</keyword>
<comment type="caution">
    <text evidence="2">The sequence shown here is derived from an EMBL/GenBank/DDBJ whole genome shotgun (WGS) entry which is preliminary data.</text>
</comment>
<dbReference type="InterPro" id="IPR001478">
    <property type="entry name" value="PDZ"/>
</dbReference>
<dbReference type="InterPro" id="IPR036034">
    <property type="entry name" value="PDZ_sf"/>
</dbReference>
<accession>A0ABV5F4U6</accession>
<dbReference type="SUPFAM" id="SSF50156">
    <property type="entry name" value="PDZ domain-like"/>
    <property type="match status" value="1"/>
</dbReference>
<dbReference type="PROSITE" id="PS50106">
    <property type="entry name" value="PDZ"/>
    <property type="match status" value="1"/>
</dbReference>
<dbReference type="EMBL" id="JBHMEZ010000013">
    <property type="protein sequence ID" value="MFB9054468.1"/>
    <property type="molecule type" value="Genomic_DNA"/>
</dbReference>
<proteinExistence type="predicted"/>
<sequence>MKNLLFFFIFLFCVPFLVVSQTKFKLQNNKKFDKVRFKLIHNLIIIPVEINGVELSFILDTGVGKPIVFSFLNERDTLKINNTEAYILRGLGEGDSFEALKSKNNVFKVGAAINASQEIYAIHDASLNFTPQLGIPIHGIIGFDLFKDFIIEINYSKRYIKLHDPDRYIYTVCDACETVNFEFYNNKPYVNAHVKINDIYVPVKLLMDSGGSDSIWIFENENLGLYESENYFIDFLGHGLSGSVYGKRSKVQELKIRSFTLNQVNVSYPDSNAVHFAKRLKIRNGSISGNVLKRFNMIVDYRNARLTLKKNRFYKDEFSYNKSGIELEHHGELLVLEGDNSTSSAFTNTTINLDLELKPSYNFQVKPAFTIVELRENSPAELAGLLVGDIVLSVNNRKSHEYKIHEIIRLFYAKEGDDIRIKVNRNGVKHSFNFQLKAPLK</sequence>
<reference evidence="2 3" key="1">
    <citation type="submission" date="2024-09" db="EMBL/GenBank/DDBJ databases">
        <authorList>
            <person name="Sun Q."/>
            <person name="Mori K."/>
        </authorList>
    </citation>
    <scope>NUCLEOTIDE SEQUENCE [LARGE SCALE GENOMIC DNA]</scope>
    <source>
        <strain evidence="2 3">CECT 8286</strain>
    </source>
</reference>
<feature type="domain" description="PDZ" evidence="1">
    <location>
        <begin position="350"/>
        <end position="427"/>
    </location>
</feature>
<evidence type="ECO:0000313" key="3">
    <source>
        <dbReference type="Proteomes" id="UP001589605"/>
    </source>
</evidence>
<dbReference type="InterPro" id="IPR041489">
    <property type="entry name" value="PDZ_6"/>
</dbReference>
<dbReference type="InterPro" id="IPR021109">
    <property type="entry name" value="Peptidase_aspartic_dom_sf"/>
</dbReference>